<sequence>MSHAASPYLSISARGMFIYTRPRLAMPVLLRSKAHGLVVTGKNLNYEGSLTLGVDIMRAAGFHRLERVEVYNVTNGARFSTYLLEGPEGVVELNGAAARLGEVGDVIIVTSYECVQDVSSHVATVAIFRGNKLVEVRRVKA</sequence>
<keyword evidence="8" id="KW-0670">Pyruvate</keyword>
<organism evidence="9 10">
    <name type="scientific">Pyrobaculum ferrireducens</name>
    <dbReference type="NCBI Taxonomy" id="1104324"/>
    <lineage>
        <taxon>Archaea</taxon>
        <taxon>Thermoproteota</taxon>
        <taxon>Thermoprotei</taxon>
        <taxon>Thermoproteales</taxon>
        <taxon>Thermoproteaceae</taxon>
        <taxon>Pyrobaculum</taxon>
    </lineage>
</organism>
<dbReference type="Pfam" id="PF02261">
    <property type="entry name" value="Asp_decarbox"/>
    <property type="match status" value="1"/>
</dbReference>
<evidence type="ECO:0000256" key="2">
    <source>
        <dbReference type="ARBA" id="ARBA00022655"/>
    </source>
</evidence>
<dbReference type="HOGENOM" id="CLU_115305_2_1_2"/>
<dbReference type="InterPro" id="IPR003190">
    <property type="entry name" value="Asp_decarbox"/>
</dbReference>
<dbReference type="BioCyc" id="PSP1104324:GJSN-2672-MONOMER"/>
<evidence type="ECO:0000256" key="4">
    <source>
        <dbReference type="ARBA" id="ARBA00022813"/>
    </source>
</evidence>
<proteinExistence type="predicted"/>
<keyword evidence="3" id="KW-0210">Decarboxylase</keyword>
<dbReference type="PANTHER" id="PTHR21012">
    <property type="entry name" value="ASPARTATE 1-DECARBOXYLASE"/>
    <property type="match status" value="1"/>
</dbReference>
<keyword evidence="4" id="KW-0068">Autocatalytic cleavage</keyword>
<evidence type="ECO:0000256" key="6">
    <source>
        <dbReference type="ARBA" id="ARBA00023239"/>
    </source>
</evidence>
<accession>G7VEE1</accession>
<keyword evidence="7" id="KW-0704">Schiff base</keyword>
<dbReference type="SUPFAM" id="SSF50692">
    <property type="entry name" value="ADC-like"/>
    <property type="match status" value="1"/>
</dbReference>
<dbReference type="GO" id="GO:0015940">
    <property type="term" value="P:pantothenate biosynthetic process"/>
    <property type="evidence" value="ECO:0007669"/>
    <property type="project" value="UniProtKB-KW"/>
</dbReference>
<evidence type="ECO:0000313" key="9">
    <source>
        <dbReference type="EMBL" id="AET34111.1"/>
    </source>
</evidence>
<dbReference type="InterPro" id="IPR009010">
    <property type="entry name" value="Asp_de-COase-like_dom_sf"/>
</dbReference>
<evidence type="ECO:0000256" key="5">
    <source>
        <dbReference type="ARBA" id="ARBA00023145"/>
    </source>
</evidence>
<keyword evidence="5" id="KW-0865">Zymogen</keyword>
<keyword evidence="6" id="KW-0456">Lyase</keyword>
<dbReference type="eggNOG" id="arCOG04813">
    <property type="taxonomic scope" value="Archaea"/>
</dbReference>
<keyword evidence="2" id="KW-0566">Pantothenate biosynthesis</keyword>
<evidence type="ECO:0000256" key="7">
    <source>
        <dbReference type="ARBA" id="ARBA00023270"/>
    </source>
</evidence>
<name>G7VEE1_9CREN</name>
<dbReference type="GO" id="GO:0005829">
    <property type="term" value="C:cytosol"/>
    <property type="evidence" value="ECO:0007669"/>
    <property type="project" value="TreeGrafter"/>
</dbReference>
<keyword evidence="10" id="KW-1185">Reference proteome</keyword>
<evidence type="ECO:0000313" key="10">
    <source>
        <dbReference type="Proteomes" id="UP000005867"/>
    </source>
</evidence>
<dbReference type="AlphaFoldDB" id="G7VEE1"/>
<dbReference type="Proteomes" id="UP000005867">
    <property type="component" value="Chromosome"/>
</dbReference>
<dbReference type="STRING" id="1104324.P186_2729"/>
<dbReference type="KEGG" id="pyr:P186_2729"/>
<dbReference type="GO" id="GO:0006523">
    <property type="term" value="P:alanine biosynthetic process"/>
    <property type="evidence" value="ECO:0007669"/>
    <property type="project" value="InterPro"/>
</dbReference>
<gene>
    <name evidence="9" type="ORF">P186_2729</name>
</gene>
<dbReference type="Gene3D" id="2.40.40.20">
    <property type="match status" value="1"/>
</dbReference>
<dbReference type="EMBL" id="CP003098">
    <property type="protein sequence ID" value="AET34111.1"/>
    <property type="molecule type" value="Genomic_DNA"/>
</dbReference>
<keyword evidence="1" id="KW-0963">Cytoplasm</keyword>
<dbReference type="GO" id="GO:0004068">
    <property type="term" value="F:aspartate 1-decarboxylase activity"/>
    <property type="evidence" value="ECO:0007669"/>
    <property type="project" value="InterPro"/>
</dbReference>
<evidence type="ECO:0000256" key="1">
    <source>
        <dbReference type="ARBA" id="ARBA00022490"/>
    </source>
</evidence>
<reference evidence="9 10" key="1">
    <citation type="journal article" date="2012" name="J. Bacteriol.">
        <title>Complete genome sequence of strain 1860, a crenarchaeon of the genus pyrobaculum able to grow with various electron acceptors.</title>
        <authorList>
            <person name="Mardanov A.V."/>
            <person name="Gumerov V.M."/>
            <person name="Slobodkina G.B."/>
            <person name="Beletsky A.V."/>
            <person name="Bonch-Osmolovskaya E.A."/>
            <person name="Ravin N.V."/>
            <person name="Skryabin K.G."/>
        </authorList>
    </citation>
    <scope>NUCLEOTIDE SEQUENCE [LARGE SCALE GENOMIC DNA]</scope>
    <source>
        <strain evidence="9 10">1860</strain>
    </source>
</reference>
<evidence type="ECO:0000256" key="8">
    <source>
        <dbReference type="ARBA" id="ARBA00023317"/>
    </source>
</evidence>
<protein>
    <submittedName>
        <fullName evidence="9">Aspartate 1-decarboxylase</fullName>
    </submittedName>
</protein>
<dbReference type="PANTHER" id="PTHR21012:SF0">
    <property type="entry name" value="ASPARTATE 1-DECARBOXYLASE"/>
    <property type="match status" value="1"/>
</dbReference>
<evidence type="ECO:0000256" key="3">
    <source>
        <dbReference type="ARBA" id="ARBA00022793"/>
    </source>
</evidence>